<dbReference type="InterPro" id="IPR036291">
    <property type="entry name" value="NAD(P)-bd_dom_sf"/>
</dbReference>
<organism evidence="3 4">
    <name type="scientific">Oidiodendron maius (strain Zn)</name>
    <dbReference type="NCBI Taxonomy" id="913774"/>
    <lineage>
        <taxon>Eukaryota</taxon>
        <taxon>Fungi</taxon>
        <taxon>Dikarya</taxon>
        <taxon>Ascomycota</taxon>
        <taxon>Pezizomycotina</taxon>
        <taxon>Leotiomycetes</taxon>
        <taxon>Leotiomycetes incertae sedis</taxon>
        <taxon>Myxotrichaceae</taxon>
        <taxon>Oidiodendron</taxon>
    </lineage>
</organism>
<protein>
    <submittedName>
        <fullName evidence="3">Uncharacterized protein</fullName>
    </submittedName>
</protein>
<dbReference type="PANTHER" id="PTHR42760">
    <property type="entry name" value="SHORT-CHAIN DEHYDROGENASES/REDUCTASES FAMILY MEMBER"/>
    <property type="match status" value="1"/>
</dbReference>
<reference evidence="4" key="2">
    <citation type="submission" date="2015-01" db="EMBL/GenBank/DDBJ databases">
        <title>Evolutionary Origins and Diversification of the Mycorrhizal Mutualists.</title>
        <authorList>
            <consortium name="DOE Joint Genome Institute"/>
            <consortium name="Mycorrhizal Genomics Consortium"/>
            <person name="Kohler A."/>
            <person name="Kuo A."/>
            <person name="Nagy L.G."/>
            <person name="Floudas D."/>
            <person name="Copeland A."/>
            <person name="Barry K.W."/>
            <person name="Cichocki N."/>
            <person name="Veneault-Fourrey C."/>
            <person name="LaButti K."/>
            <person name="Lindquist E.A."/>
            <person name="Lipzen A."/>
            <person name="Lundell T."/>
            <person name="Morin E."/>
            <person name="Murat C."/>
            <person name="Riley R."/>
            <person name="Ohm R."/>
            <person name="Sun H."/>
            <person name="Tunlid A."/>
            <person name="Henrissat B."/>
            <person name="Grigoriev I.V."/>
            <person name="Hibbett D.S."/>
            <person name="Martin F."/>
        </authorList>
    </citation>
    <scope>NUCLEOTIDE SEQUENCE [LARGE SCALE GENOMIC DNA]</scope>
    <source>
        <strain evidence="4">Zn</strain>
    </source>
</reference>
<dbReference type="PRINTS" id="PR00080">
    <property type="entry name" value="SDRFAMILY"/>
</dbReference>
<dbReference type="AlphaFoldDB" id="A0A0C3DL69"/>
<dbReference type="NCBIfam" id="NF005559">
    <property type="entry name" value="PRK07231.1"/>
    <property type="match status" value="1"/>
</dbReference>
<name>A0A0C3DL69_OIDMZ</name>
<dbReference type="SUPFAM" id="SSF51735">
    <property type="entry name" value="NAD(P)-binding Rossmann-fold domains"/>
    <property type="match status" value="1"/>
</dbReference>
<reference evidence="3 4" key="1">
    <citation type="submission" date="2014-04" db="EMBL/GenBank/DDBJ databases">
        <authorList>
            <consortium name="DOE Joint Genome Institute"/>
            <person name="Kuo A."/>
            <person name="Martino E."/>
            <person name="Perotto S."/>
            <person name="Kohler A."/>
            <person name="Nagy L.G."/>
            <person name="Floudas D."/>
            <person name="Copeland A."/>
            <person name="Barry K.W."/>
            <person name="Cichocki N."/>
            <person name="Veneault-Fourrey C."/>
            <person name="LaButti K."/>
            <person name="Lindquist E.A."/>
            <person name="Lipzen A."/>
            <person name="Lundell T."/>
            <person name="Morin E."/>
            <person name="Murat C."/>
            <person name="Sun H."/>
            <person name="Tunlid A."/>
            <person name="Henrissat B."/>
            <person name="Grigoriev I.V."/>
            <person name="Hibbett D.S."/>
            <person name="Martin F."/>
            <person name="Nordberg H.P."/>
            <person name="Cantor M.N."/>
            <person name="Hua S.X."/>
        </authorList>
    </citation>
    <scope>NUCLEOTIDE SEQUENCE [LARGE SCALE GENOMIC DNA]</scope>
    <source>
        <strain evidence="3 4">Zn</strain>
    </source>
</reference>
<evidence type="ECO:0000256" key="2">
    <source>
        <dbReference type="ARBA" id="ARBA00022857"/>
    </source>
</evidence>
<dbReference type="EMBL" id="KN832874">
    <property type="protein sequence ID" value="KIN02763.1"/>
    <property type="molecule type" value="Genomic_DNA"/>
</dbReference>
<dbReference type="FunFam" id="3.40.50.720:FF:000620">
    <property type="entry name" value="3-oxoacyl-(Acyl carrier protein) reductase"/>
    <property type="match status" value="1"/>
</dbReference>
<evidence type="ECO:0000256" key="1">
    <source>
        <dbReference type="ARBA" id="ARBA00006484"/>
    </source>
</evidence>
<dbReference type="Proteomes" id="UP000054321">
    <property type="component" value="Unassembled WGS sequence"/>
</dbReference>
<dbReference type="InParanoid" id="A0A0C3DL69"/>
<dbReference type="OrthoDB" id="417891at2759"/>
<dbReference type="PANTHER" id="PTHR42760:SF124">
    <property type="entry name" value="SHORT-CHAIN DEHYDROGENASE_REDUCTASE"/>
    <property type="match status" value="1"/>
</dbReference>
<evidence type="ECO:0000313" key="4">
    <source>
        <dbReference type="Proteomes" id="UP000054321"/>
    </source>
</evidence>
<dbReference type="CDD" id="cd05233">
    <property type="entry name" value="SDR_c"/>
    <property type="match status" value="1"/>
</dbReference>
<dbReference type="InterPro" id="IPR020904">
    <property type="entry name" value="Sc_DH/Rdtase_CS"/>
</dbReference>
<dbReference type="STRING" id="913774.A0A0C3DL69"/>
<dbReference type="GO" id="GO:0016616">
    <property type="term" value="F:oxidoreductase activity, acting on the CH-OH group of donors, NAD or NADP as acceptor"/>
    <property type="evidence" value="ECO:0007669"/>
    <property type="project" value="TreeGrafter"/>
</dbReference>
<keyword evidence="2" id="KW-0521">NADP</keyword>
<dbReference type="PRINTS" id="PR00081">
    <property type="entry name" value="GDHRDH"/>
</dbReference>
<accession>A0A0C3DL69</accession>
<dbReference type="Pfam" id="PF13561">
    <property type="entry name" value="adh_short_C2"/>
    <property type="match status" value="1"/>
</dbReference>
<gene>
    <name evidence="3" type="ORF">OIDMADRAFT_102792</name>
</gene>
<proteinExistence type="inferred from homology"/>
<dbReference type="HOGENOM" id="CLU_010194_1_0_1"/>
<dbReference type="InterPro" id="IPR002347">
    <property type="entry name" value="SDR_fam"/>
</dbReference>
<dbReference type="Gene3D" id="3.40.50.720">
    <property type="entry name" value="NAD(P)-binding Rossmann-like Domain"/>
    <property type="match status" value="1"/>
</dbReference>
<dbReference type="PROSITE" id="PS00061">
    <property type="entry name" value="ADH_SHORT"/>
    <property type="match status" value="1"/>
</dbReference>
<comment type="similarity">
    <text evidence="1">Belongs to the short-chain dehydrogenases/reductases (SDR) family.</text>
</comment>
<keyword evidence="4" id="KW-1185">Reference proteome</keyword>
<evidence type="ECO:0000313" key="3">
    <source>
        <dbReference type="EMBL" id="KIN02763.1"/>
    </source>
</evidence>
<sequence length="269" mass="29008">MSKRLLNKVAVITGSSSGLGRAIATLYSQEGAKVVCSDLAPSARELVPTEAETNTHELIQKSGGDAVFVKTDVSQAKDMEALIQAAVDKFGRLDILVNNAGVALEARRPGPCHLTDEEMWDTTMNVNAKSVFLGCKYGTKQMLKQQPHLSGDRGWIINMSSIMGIIASNDHPSYCASKGAVSNLTRQVAMDYAKYRIHVNALCPGYTQTAIFAETTSHMTPFEVLQRRHPFNGPGFPSDIAKMAVVLASDDVSWVTGVCLPVDGGYTAR</sequence>